<proteinExistence type="predicted"/>
<evidence type="ECO:0000313" key="1">
    <source>
        <dbReference type="EMBL" id="XDQ43918.1"/>
    </source>
</evidence>
<reference evidence="1" key="1">
    <citation type="submission" date="2024-07" db="EMBL/GenBank/DDBJ databases">
        <authorList>
            <person name="Yu S.T."/>
        </authorList>
    </citation>
    <scope>NUCLEOTIDE SEQUENCE</scope>
    <source>
        <strain evidence="1">R39</strain>
    </source>
</reference>
<gene>
    <name evidence="1" type="ORF">AB5J52_17490</name>
</gene>
<dbReference type="RefSeq" id="WP_369222941.1">
    <property type="nucleotide sequence ID" value="NZ_CP163441.1"/>
</dbReference>
<sequence length="52" mass="5796">MTRAVRVAPPAARTARHGAWAVRVPHRDRSVPVGSGRPPRGVRHRYLPYSGR</sequence>
<dbReference type="AlphaFoldDB" id="A0AB39QKF1"/>
<organism evidence="1">
    <name type="scientific">Streptomyces sp. R39</name>
    <dbReference type="NCBI Taxonomy" id="3238631"/>
    <lineage>
        <taxon>Bacteria</taxon>
        <taxon>Bacillati</taxon>
        <taxon>Actinomycetota</taxon>
        <taxon>Actinomycetes</taxon>
        <taxon>Kitasatosporales</taxon>
        <taxon>Streptomycetaceae</taxon>
        <taxon>Streptomyces</taxon>
    </lineage>
</organism>
<protein>
    <submittedName>
        <fullName evidence="1">Uncharacterized protein</fullName>
    </submittedName>
</protein>
<accession>A0AB39QKF1</accession>
<name>A0AB39QKF1_9ACTN</name>
<dbReference type="EMBL" id="CP163441">
    <property type="protein sequence ID" value="XDQ43918.1"/>
    <property type="molecule type" value="Genomic_DNA"/>
</dbReference>